<dbReference type="Proteomes" id="UP000309997">
    <property type="component" value="Unassembled WGS sequence"/>
</dbReference>
<name>A0ACC4ATU0_POPAL</name>
<evidence type="ECO:0000313" key="2">
    <source>
        <dbReference type="Proteomes" id="UP000309997"/>
    </source>
</evidence>
<organism evidence="1 2">
    <name type="scientific">Populus alba</name>
    <name type="common">White poplar</name>
    <dbReference type="NCBI Taxonomy" id="43335"/>
    <lineage>
        <taxon>Eukaryota</taxon>
        <taxon>Viridiplantae</taxon>
        <taxon>Streptophyta</taxon>
        <taxon>Embryophyta</taxon>
        <taxon>Tracheophyta</taxon>
        <taxon>Spermatophyta</taxon>
        <taxon>Magnoliopsida</taxon>
        <taxon>eudicotyledons</taxon>
        <taxon>Gunneridae</taxon>
        <taxon>Pentapetalae</taxon>
        <taxon>rosids</taxon>
        <taxon>fabids</taxon>
        <taxon>Malpighiales</taxon>
        <taxon>Salicaceae</taxon>
        <taxon>Saliceae</taxon>
        <taxon>Populus</taxon>
    </lineage>
</organism>
<keyword evidence="2" id="KW-1185">Reference proteome</keyword>
<proteinExistence type="predicted"/>
<reference evidence="1 2" key="1">
    <citation type="journal article" date="2024" name="Plant Biotechnol. J.">
        <title>Genome and CRISPR/Cas9 system of a widespread forest tree (Populus alba) in the world.</title>
        <authorList>
            <person name="Liu Y.J."/>
            <person name="Jiang P.F."/>
            <person name="Han X.M."/>
            <person name="Li X.Y."/>
            <person name="Wang H.M."/>
            <person name="Wang Y.J."/>
            <person name="Wang X.X."/>
            <person name="Zeng Q.Y."/>
        </authorList>
    </citation>
    <scope>NUCLEOTIDE SEQUENCE [LARGE SCALE GENOMIC DNA]</scope>
    <source>
        <strain evidence="2">cv. PAL-ZL1</strain>
    </source>
</reference>
<comment type="caution">
    <text evidence="1">The sequence shown here is derived from an EMBL/GenBank/DDBJ whole genome shotgun (WGS) entry which is preliminary data.</text>
</comment>
<sequence length="116" mass="13466">MIQPGRMIMKIIRGRKKGRRWKRRLREIKRSRQEEEEEREREKDREKDVNISGEEAWRRHAAMSRGVLKSSSPPRNGDGFSIGEVGLGVGAGGQMTTAQRMMEKMGWKERARIGET</sequence>
<evidence type="ECO:0000313" key="1">
    <source>
        <dbReference type="EMBL" id="KAL3569650.1"/>
    </source>
</evidence>
<protein>
    <submittedName>
        <fullName evidence="1">Uncharacterized protein</fullName>
    </submittedName>
</protein>
<dbReference type="EMBL" id="RCHU02000016">
    <property type="protein sequence ID" value="KAL3569650.1"/>
    <property type="molecule type" value="Genomic_DNA"/>
</dbReference>
<gene>
    <name evidence="1" type="ORF">D5086_029540</name>
</gene>
<accession>A0ACC4ATU0</accession>